<dbReference type="EMBL" id="LT629758">
    <property type="protein sequence ID" value="SDT26508.1"/>
    <property type="molecule type" value="Genomic_DNA"/>
</dbReference>
<feature type="transmembrane region" description="Helical" evidence="9">
    <location>
        <begin position="73"/>
        <end position="96"/>
    </location>
</feature>
<evidence type="ECO:0000259" key="10">
    <source>
        <dbReference type="Pfam" id="PF07730"/>
    </source>
</evidence>
<name>A0A1H1YYK8_9ACTN</name>
<evidence type="ECO:0000256" key="1">
    <source>
        <dbReference type="ARBA" id="ARBA00000085"/>
    </source>
</evidence>
<dbReference type="GO" id="GO:0000155">
    <property type="term" value="F:phosphorelay sensor kinase activity"/>
    <property type="evidence" value="ECO:0007669"/>
    <property type="project" value="InterPro"/>
</dbReference>
<accession>A0A1H1YYK8</accession>
<keyword evidence="5" id="KW-0547">Nucleotide-binding</keyword>
<keyword evidence="6 11" id="KW-0418">Kinase</keyword>
<dbReference type="GO" id="GO:0016020">
    <property type="term" value="C:membrane"/>
    <property type="evidence" value="ECO:0007669"/>
    <property type="project" value="InterPro"/>
</dbReference>
<evidence type="ECO:0000256" key="7">
    <source>
        <dbReference type="ARBA" id="ARBA00022840"/>
    </source>
</evidence>
<keyword evidence="12" id="KW-1185">Reference proteome</keyword>
<keyword evidence="7" id="KW-0067">ATP-binding</keyword>
<dbReference type="SUPFAM" id="SSF55874">
    <property type="entry name" value="ATPase domain of HSP90 chaperone/DNA topoisomerase II/histidine kinase"/>
    <property type="match status" value="1"/>
</dbReference>
<feature type="transmembrane region" description="Helical" evidence="9">
    <location>
        <begin position="47"/>
        <end position="67"/>
    </location>
</feature>
<feature type="domain" description="Signal transduction histidine kinase subgroup 3 dimerisation and phosphoacceptor" evidence="10">
    <location>
        <begin position="186"/>
        <end position="248"/>
    </location>
</feature>
<dbReference type="RefSeq" id="WP_231954778.1">
    <property type="nucleotide sequence ID" value="NZ_BOMJ01000001.1"/>
</dbReference>
<sequence length="524" mass="55546">MIRAVHDRWWAAVRGAGPARLTYEISLALLVGVISTLPALSVETATTALTVVVAAGTLVLVPLRLVYPAGAFAAGTLISVVTGGQNPVVMVVMGIAAGYRMTRLGRTVAAFAFGVPCLGATLLYTGAFDLGSLAILVGDYLIFAVLPAVVAWIVGRRRRLVTAMHTRNVQLYDEQAAVARQARERERTRIARDLHDSLGHQLTLISLYTGTLAAADETQREKTIGLLRTTSAAAMGELRQILGILHEENSEQNDEDQGVAQPLSSLDDLIVRARSAGTEVTLNRDGEPRTLAPMVEHAAYRVIKEGVTNALRHARGGAIRVALRYEPDAVIAEVVNDPGLPHDGPTTGQGLIGLGERIRLAGGALYHGRTPDGRFRIAAMLPYEGQASPAPAPPPGDFTQQMYQTERRSRAGFIALGVGIAGVVGLCAGTVILGETVITVDRETYDAATIGQGEKAVRNCLPDPEAATADATGGGAIPAGTTCVDYMGSLIEKLNDEHPGDLHYRFCFAGGVLTAKQFFYEPDA</sequence>
<keyword evidence="3" id="KW-0597">Phosphoprotein</keyword>
<protein>
    <recommendedName>
        <fullName evidence="2">histidine kinase</fullName>
        <ecNumber evidence="2">2.7.13.3</ecNumber>
    </recommendedName>
</protein>
<keyword evidence="9" id="KW-0472">Membrane</keyword>
<keyword evidence="8" id="KW-0902">Two-component regulatory system</keyword>
<dbReference type="STRING" id="113562.SAMN04489716_3055"/>
<dbReference type="PANTHER" id="PTHR24421:SF10">
    <property type="entry name" value="NITRATE_NITRITE SENSOR PROTEIN NARQ"/>
    <property type="match status" value="1"/>
</dbReference>
<evidence type="ECO:0000256" key="4">
    <source>
        <dbReference type="ARBA" id="ARBA00022679"/>
    </source>
</evidence>
<evidence type="ECO:0000313" key="11">
    <source>
        <dbReference type="EMBL" id="SDT26508.1"/>
    </source>
</evidence>
<evidence type="ECO:0000313" key="12">
    <source>
        <dbReference type="Proteomes" id="UP000198688"/>
    </source>
</evidence>
<keyword evidence="4" id="KW-0808">Transferase</keyword>
<dbReference type="CDD" id="cd16917">
    <property type="entry name" value="HATPase_UhpB-NarQ-NarX-like"/>
    <property type="match status" value="1"/>
</dbReference>
<evidence type="ECO:0000256" key="3">
    <source>
        <dbReference type="ARBA" id="ARBA00022553"/>
    </source>
</evidence>
<keyword evidence="9" id="KW-1133">Transmembrane helix</keyword>
<dbReference type="EC" id="2.7.13.3" evidence="2"/>
<dbReference type="Pfam" id="PF07730">
    <property type="entry name" value="HisKA_3"/>
    <property type="match status" value="1"/>
</dbReference>
<dbReference type="Gene3D" id="3.30.565.10">
    <property type="entry name" value="Histidine kinase-like ATPase, C-terminal domain"/>
    <property type="match status" value="1"/>
</dbReference>
<evidence type="ECO:0000256" key="5">
    <source>
        <dbReference type="ARBA" id="ARBA00022741"/>
    </source>
</evidence>
<comment type="catalytic activity">
    <reaction evidence="1">
        <text>ATP + protein L-histidine = ADP + protein N-phospho-L-histidine.</text>
        <dbReference type="EC" id="2.7.13.3"/>
    </reaction>
</comment>
<dbReference type="GO" id="GO:0046983">
    <property type="term" value="F:protein dimerization activity"/>
    <property type="evidence" value="ECO:0007669"/>
    <property type="project" value="InterPro"/>
</dbReference>
<dbReference type="InterPro" id="IPR036890">
    <property type="entry name" value="HATPase_C_sf"/>
</dbReference>
<evidence type="ECO:0000256" key="8">
    <source>
        <dbReference type="ARBA" id="ARBA00023012"/>
    </source>
</evidence>
<feature type="transmembrane region" description="Helical" evidence="9">
    <location>
        <begin position="108"/>
        <end position="127"/>
    </location>
</feature>
<keyword evidence="9" id="KW-0812">Transmembrane</keyword>
<organism evidence="11 12">
    <name type="scientific">Actinoplanes derwentensis</name>
    <dbReference type="NCBI Taxonomy" id="113562"/>
    <lineage>
        <taxon>Bacteria</taxon>
        <taxon>Bacillati</taxon>
        <taxon>Actinomycetota</taxon>
        <taxon>Actinomycetes</taxon>
        <taxon>Micromonosporales</taxon>
        <taxon>Micromonosporaceae</taxon>
        <taxon>Actinoplanes</taxon>
    </lineage>
</organism>
<feature type="transmembrane region" description="Helical" evidence="9">
    <location>
        <begin position="20"/>
        <end position="40"/>
    </location>
</feature>
<evidence type="ECO:0000256" key="9">
    <source>
        <dbReference type="SAM" id="Phobius"/>
    </source>
</evidence>
<dbReference type="AlphaFoldDB" id="A0A1H1YYK8"/>
<dbReference type="PANTHER" id="PTHR24421">
    <property type="entry name" value="NITRATE/NITRITE SENSOR PROTEIN NARX-RELATED"/>
    <property type="match status" value="1"/>
</dbReference>
<gene>
    <name evidence="11" type="ORF">SAMN04489716_3055</name>
</gene>
<dbReference type="InterPro" id="IPR050482">
    <property type="entry name" value="Sensor_HK_TwoCompSys"/>
</dbReference>
<dbReference type="Gene3D" id="1.20.5.1930">
    <property type="match status" value="1"/>
</dbReference>
<feature type="transmembrane region" description="Helical" evidence="9">
    <location>
        <begin position="133"/>
        <end position="154"/>
    </location>
</feature>
<proteinExistence type="predicted"/>
<evidence type="ECO:0000256" key="6">
    <source>
        <dbReference type="ARBA" id="ARBA00022777"/>
    </source>
</evidence>
<evidence type="ECO:0000256" key="2">
    <source>
        <dbReference type="ARBA" id="ARBA00012438"/>
    </source>
</evidence>
<feature type="transmembrane region" description="Helical" evidence="9">
    <location>
        <begin position="411"/>
        <end position="433"/>
    </location>
</feature>
<dbReference type="GO" id="GO:0005524">
    <property type="term" value="F:ATP binding"/>
    <property type="evidence" value="ECO:0007669"/>
    <property type="project" value="UniProtKB-KW"/>
</dbReference>
<dbReference type="InterPro" id="IPR011712">
    <property type="entry name" value="Sig_transdc_His_kin_sub3_dim/P"/>
</dbReference>
<dbReference type="Proteomes" id="UP000198688">
    <property type="component" value="Chromosome I"/>
</dbReference>
<reference evidence="11 12" key="1">
    <citation type="submission" date="2016-10" db="EMBL/GenBank/DDBJ databases">
        <authorList>
            <person name="de Groot N.N."/>
        </authorList>
    </citation>
    <scope>NUCLEOTIDE SEQUENCE [LARGE SCALE GENOMIC DNA]</scope>
    <source>
        <strain evidence="11 12">DSM 43941</strain>
    </source>
</reference>